<sequence>MHDFGIAEDQPTQSAATSQVPGFVQRSEVSGNESTAVRPSDSHELGEANSISRFGSPLPSLPPRASHESATATTRSSQRRQGKLTELEYRQIMDKLQQVKHVLPPTFSLPSRQALSRYLRGYLKGLNEHFPTLHTPTFSIARTELVTLLSMATIGAMWCFEARQADTLFFTTKSATLHQLDRYSAALDLESSTEGNDVRLHILQALLHLIVAGTWGSSRLLRQGLGLQSTAATLARELGFRERSQFERLSNSSNSVSERWHRWVQAETRRRSLLMLYSYFNVMCLAYDIPPLILSSEIRLDMPAHVSLWTAETAQEWSSLYESAGAMPRVSFQTCIASLLAPASPSLRQEGAFTPLDNYITILALLQRIFFLRQSWTARAFNVDPPADGSAAELPETSNMRTALQRWQARWERSPDSIVESPTWTGPIPFTSTALLRLAWIRLSTNLGPCRNLASRDPELIADAFFKAPKVRRSSQVTMPILQAVYALAVPVQTGVEFVARAQTVSWSVQHFLCNLECAIFLSKWLEELAVTATKDPLAPDELKLVALIRSMMRETSLFHEDDEFTRLVSESSAPSTDATRMLATAVAKVWAKIFQGTFAFSFANTIGASLRIYADRMEGATSNTT</sequence>
<protein>
    <recommendedName>
        <fullName evidence="8">Xylanolytic transcriptional activator regulatory domain-containing protein</fullName>
    </recommendedName>
</protein>
<feature type="compositionally biased region" description="Polar residues" evidence="7">
    <location>
        <begin position="10"/>
        <end position="20"/>
    </location>
</feature>
<keyword evidence="4" id="KW-0863">Zinc-finger</keyword>
<dbReference type="GO" id="GO:0008270">
    <property type="term" value="F:zinc ion binding"/>
    <property type="evidence" value="ECO:0007669"/>
    <property type="project" value="UniProtKB-KW"/>
</dbReference>
<evidence type="ECO:0000259" key="8">
    <source>
        <dbReference type="Pfam" id="PF04082"/>
    </source>
</evidence>
<keyword evidence="5" id="KW-0862">Zinc</keyword>
<evidence type="ECO:0000256" key="7">
    <source>
        <dbReference type="SAM" id="MobiDB-lite"/>
    </source>
</evidence>
<dbReference type="GO" id="GO:0000981">
    <property type="term" value="F:DNA-binding transcription factor activity, RNA polymerase II-specific"/>
    <property type="evidence" value="ECO:0007669"/>
    <property type="project" value="InterPro"/>
</dbReference>
<dbReference type="Pfam" id="PF04082">
    <property type="entry name" value="Fungal_trans"/>
    <property type="match status" value="1"/>
</dbReference>
<dbReference type="GeneID" id="54564141"/>
<organism evidence="9 10">
    <name type="scientific">Zasmidium cellare ATCC 36951</name>
    <dbReference type="NCBI Taxonomy" id="1080233"/>
    <lineage>
        <taxon>Eukaryota</taxon>
        <taxon>Fungi</taxon>
        <taxon>Dikarya</taxon>
        <taxon>Ascomycota</taxon>
        <taxon>Pezizomycotina</taxon>
        <taxon>Dothideomycetes</taxon>
        <taxon>Dothideomycetidae</taxon>
        <taxon>Mycosphaerellales</taxon>
        <taxon>Mycosphaerellaceae</taxon>
        <taxon>Zasmidium</taxon>
    </lineage>
</organism>
<dbReference type="GO" id="GO:0006351">
    <property type="term" value="P:DNA-templated transcription"/>
    <property type="evidence" value="ECO:0007669"/>
    <property type="project" value="InterPro"/>
</dbReference>
<evidence type="ECO:0000256" key="6">
    <source>
        <dbReference type="ARBA" id="ARBA00023242"/>
    </source>
</evidence>
<evidence type="ECO:0000256" key="5">
    <source>
        <dbReference type="ARBA" id="ARBA00022833"/>
    </source>
</evidence>
<evidence type="ECO:0000313" key="10">
    <source>
        <dbReference type="Proteomes" id="UP000799537"/>
    </source>
</evidence>
<reference evidence="9" key="1">
    <citation type="journal article" date="2020" name="Stud. Mycol.">
        <title>101 Dothideomycetes genomes: a test case for predicting lifestyles and emergence of pathogens.</title>
        <authorList>
            <person name="Haridas S."/>
            <person name="Albert R."/>
            <person name="Binder M."/>
            <person name="Bloem J."/>
            <person name="Labutti K."/>
            <person name="Salamov A."/>
            <person name="Andreopoulos B."/>
            <person name="Baker S."/>
            <person name="Barry K."/>
            <person name="Bills G."/>
            <person name="Bluhm B."/>
            <person name="Cannon C."/>
            <person name="Castanera R."/>
            <person name="Culley D."/>
            <person name="Daum C."/>
            <person name="Ezra D."/>
            <person name="Gonzalez J."/>
            <person name="Henrissat B."/>
            <person name="Kuo A."/>
            <person name="Liang C."/>
            <person name="Lipzen A."/>
            <person name="Lutzoni F."/>
            <person name="Magnuson J."/>
            <person name="Mondo S."/>
            <person name="Nolan M."/>
            <person name="Ohm R."/>
            <person name="Pangilinan J."/>
            <person name="Park H.-J."/>
            <person name="Ramirez L."/>
            <person name="Alfaro M."/>
            <person name="Sun H."/>
            <person name="Tritt A."/>
            <person name="Yoshinaga Y."/>
            <person name="Zwiers L.-H."/>
            <person name="Turgeon B."/>
            <person name="Goodwin S."/>
            <person name="Spatafora J."/>
            <person name="Crous P."/>
            <person name="Grigoriev I."/>
        </authorList>
    </citation>
    <scope>NUCLEOTIDE SEQUENCE</scope>
    <source>
        <strain evidence="9">ATCC 36951</strain>
    </source>
</reference>
<dbReference type="OrthoDB" id="654211at2759"/>
<dbReference type="GO" id="GO:0000785">
    <property type="term" value="C:chromatin"/>
    <property type="evidence" value="ECO:0007669"/>
    <property type="project" value="TreeGrafter"/>
</dbReference>
<dbReference type="GO" id="GO:0000978">
    <property type="term" value="F:RNA polymerase II cis-regulatory region sequence-specific DNA binding"/>
    <property type="evidence" value="ECO:0007669"/>
    <property type="project" value="InterPro"/>
</dbReference>
<dbReference type="AlphaFoldDB" id="A0A6A6BVG5"/>
<keyword evidence="6" id="KW-0539">Nucleus</keyword>
<proteinExistence type="predicted"/>
<evidence type="ECO:0000256" key="4">
    <source>
        <dbReference type="ARBA" id="ARBA00022771"/>
    </source>
</evidence>
<evidence type="ECO:0000313" key="9">
    <source>
        <dbReference type="EMBL" id="KAF2158675.1"/>
    </source>
</evidence>
<dbReference type="RefSeq" id="XP_033659564.1">
    <property type="nucleotide sequence ID" value="XM_033810869.1"/>
</dbReference>
<evidence type="ECO:0000256" key="3">
    <source>
        <dbReference type="ARBA" id="ARBA00022737"/>
    </source>
</evidence>
<dbReference type="InterPro" id="IPR051059">
    <property type="entry name" value="VerF-like"/>
</dbReference>
<name>A0A6A6BVG5_ZASCE</name>
<dbReference type="InterPro" id="IPR007219">
    <property type="entry name" value="XnlR_reg_dom"/>
</dbReference>
<accession>A0A6A6BVG5</accession>
<comment type="subcellular location">
    <subcellularLocation>
        <location evidence="1">Nucleus</location>
    </subcellularLocation>
</comment>
<feature type="domain" description="Xylanolytic transcriptional activator regulatory" evidence="8">
    <location>
        <begin position="122"/>
        <end position="407"/>
    </location>
</feature>
<dbReference type="GO" id="GO:0005634">
    <property type="term" value="C:nucleus"/>
    <property type="evidence" value="ECO:0007669"/>
    <property type="project" value="UniProtKB-SubCell"/>
</dbReference>
<evidence type="ECO:0000256" key="1">
    <source>
        <dbReference type="ARBA" id="ARBA00004123"/>
    </source>
</evidence>
<dbReference type="CDD" id="cd12148">
    <property type="entry name" value="fungal_TF_MHR"/>
    <property type="match status" value="1"/>
</dbReference>
<gene>
    <name evidence="9" type="ORF">M409DRAFT_38137</name>
</gene>
<keyword evidence="2" id="KW-0479">Metal-binding</keyword>
<dbReference type="PANTHER" id="PTHR40626">
    <property type="entry name" value="MIP31509P"/>
    <property type="match status" value="1"/>
</dbReference>
<feature type="compositionally biased region" description="Polar residues" evidence="7">
    <location>
        <begin position="27"/>
        <end position="37"/>
    </location>
</feature>
<keyword evidence="10" id="KW-1185">Reference proteome</keyword>
<keyword evidence="3" id="KW-0677">Repeat</keyword>
<dbReference type="PANTHER" id="PTHR40626:SF10">
    <property type="entry name" value="C2H2-TYPE DOMAIN-CONTAINING PROTEIN"/>
    <property type="match status" value="1"/>
</dbReference>
<dbReference type="EMBL" id="ML993652">
    <property type="protein sequence ID" value="KAF2158675.1"/>
    <property type="molecule type" value="Genomic_DNA"/>
</dbReference>
<dbReference type="Proteomes" id="UP000799537">
    <property type="component" value="Unassembled WGS sequence"/>
</dbReference>
<evidence type="ECO:0000256" key="2">
    <source>
        <dbReference type="ARBA" id="ARBA00022723"/>
    </source>
</evidence>
<feature type="region of interest" description="Disordered" evidence="7">
    <location>
        <begin position="1"/>
        <end position="83"/>
    </location>
</feature>